<feature type="transmembrane region" description="Helical" evidence="1">
    <location>
        <begin position="145"/>
        <end position="165"/>
    </location>
</feature>
<feature type="transmembrane region" description="Helical" evidence="1">
    <location>
        <begin position="6"/>
        <end position="28"/>
    </location>
</feature>
<dbReference type="Pfam" id="PF24800">
    <property type="entry name" value="DUF7702"/>
    <property type="match status" value="1"/>
</dbReference>
<protein>
    <recommendedName>
        <fullName evidence="2">DUF7702 domain-containing protein</fullName>
    </recommendedName>
</protein>
<proteinExistence type="predicted"/>
<evidence type="ECO:0000313" key="3">
    <source>
        <dbReference type="EMBL" id="CAI4218422.1"/>
    </source>
</evidence>
<dbReference type="InterPro" id="IPR056119">
    <property type="entry name" value="DUF7702"/>
</dbReference>
<dbReference type="EMBL" id="CALLCH030000018">
    <property type="protein sequence ID" value="CAI4218422.1"/>
    <property type="molecule type" value="Genomic_DNA"/>
</dbReference>
<sequence>MGNFNYHDAVAVAQIIFFVISLACGILLCTRHGWNKSSGFLILVTFSIIRIVGASFRLATISNPSRSNYVGALICESIGVSTLVILNIGMLTRLNRCLPVRHQIGKKMFSVISLVSIIAVGLSIKGGSDMAKQLGNAAPNSFSKAAVVLFTLVYVGAVAIFALLLQELQVVPLGEKRLLACFAACLPFIVVRLIYALLANFSHGREFSSINGNPTIWLCMSVVMEFIVVTIVIGISLTLKKLEKPTKASEPTYT</sequence>
<feature type="transmembrane region" description="Helical" evidence="1">
    <location>
        <begin position="177"/>
        <end position="195"/>
    </location>
</feature>
<keyword evidence="1" id="KW-1133">Transmembrane helix</keyword>
<feature type="transmembrane region" description="Helical" evidence="1">
    <location>
        <begin position="108"/>
        <end position="125"/>
    </location>
</feature>
<feature type="transmembrane region" description="Helical" evidence="1">
    <location>
        <begin position="215"/>
        <end position="239"/>
    </location>
</feature>
<evidence type="ECO:0000259" key="2">
    <source>
        <dbReference type="Pfam" id="PF24800"/>
    </source>
</evidence>
<dbReference type="PANTHER" id="PTHR42109:SF2">
    <property type="entry name" value="INTEGRAL MEMBRANE PROTEIN"/>
    <property type="match status" value="1"/>
</dbReference>
<feature type="transmembrane region" description="Helical" evidence="1">
    <location>
        <begin position="40"/>
        <end position="58"/>
    </location>
</feature>
<dbReference type="AlphaFoldDB" id="A0A9P1H7Z8"/>
<dbReference type="OrthoDB" id="2560628at2759"/>
<evidence type="ECO:0000313" key="4">
    <source>
        <dbReference type="Proteomes" id="UP000838763"/>
    </source>
</evidence>
<keyword evidence="1" id="KW-0472">Membrane</keyword>
<feature type="domain" description="DUF7702" evidence="2">
    <location>
        <begin position="5"/>
        <end position="241"/>
    </location>
</feature>
<feature type="transmembrane region" description="Helical" evidence="1">
    <location>
        <begin position="70"/>
        <end position="88"/>
    </location>
</feature>
<accession>A0A9P1H7Z8</accession>
<comment type="caution">
    <text evidence="3">The sequence shown here is derived from an EMBL/GenBank/DDBJ whole genome shotgun (WGS) entry which is preliminary data.</text>
</comment>
<keyword evidence="1" id="KW-0812">Transmembrane</keyword>
<name>A0A9P1H7Z8_9PEZI</name>
<dbReference type="PANTHER" id="PTHR42109">
    <property type="entry name" value="UNPLACED GENOMIC SCAFFOLD UM_SCAF_CONTIG_1.265, WHOLE GENOME SHOTGUN SEQUENCE"/>
    <property type="match status" value="1"/>
</dbReference>
<dbReference type="Proteomes" id="UP000838763">
    <property type="component" value="Unassembled WGS sequence"/>
</dbReference>
<reference evidence="3" key="1">
    <citation type="submission" date="2022-11" db="EMBL/GenBank/DDBJ databases">
        <authorList>
            <person name="Scott C."/>
            <person name="Bruce N."/>
        </authorList>
    </citation>
    <scope>NUCLEOTIDE SEQUENCE</scope>
</reference>
<keyword evidence="4" id="KW-1185">Reference proteome</keyword>
<organism evidence="3 4">
    <name type="scientific">Parascedosporium putredinis</name>
    <dbReference type="NCBI Taxonomy" id="1442378"/>
    <lineage>
        <taxon>Eukaryota</taxon>
        <taxon>Fungi</taxon>
        <taxon>Dikarya</taxon>
        <taxon>Ascomycota</taxon>
        <taxon>Pezizomycotina</taxon>
        <taxon>Sordariomycetes</taxon>
        <taxon>Hypocreomycetidae</taxon>
        <taxon>Microascales</taxon>
        <taxon>Microascaceae</taxon>
        <taxon>Parascedosporium</taxon>
    </lineage>
</organism>
<evidence type="ECO:0000256" key="1">
    <source>
        <dbReference type="SAM" id="Phobius"/>
    </source>
</evidence>
<gene>
    <name evidence="3" type="ORF">PPNO1_LOCUS8008</name>
</gene>